<dbReference type="EMBL" id="JADEXP010000092">
    <property type="protein sequence ID" value="MBE9067386.1"/>
    <property type="molecule type" value="Genomic_DNA"/>
</dbReference>
<dbReference type="AlphaFoldDB" id="A0A929F611"/>
<dbReference type="InterPro" id="IPR012296">
    <property type="entry name" value="Nuclease_put_TT1808"/>
</dbReference>
<dbReference type="PANTHER" id="PTHR47152:SF2">
    <property type="entry name" value="SLR2084 PROTEIN"/>
    <property type="match status" value="1"/>
</dbReference>
<dbReference type="Pfam" id="PF05685">
    <property type="entry name" value="Uma2"/>
    <property type="match status" value="1"/>
</dbReference>
<keyword evidence="2" id="KW-0378">Hydrolase</keyword>
<dbReference type="Proteomes" id="UP000615026">
    <property type="component" value="Unassembled WGS sequence"/>
</dbReference>
<keyword evidence="3" id="KW-1185">Reference proteome</keyword>
<dbReference type="InterPro" id="IPR008538">
    <property type="entry name" value="Uma2"/>
</dbReference>
<accession>A0A929F611</accession>
<gene>
    <name evidence="2" type="ORF">IQ260_12035</name>
</gene>
<reference evidence="2" key="1">
    <citation type="submission" date="2020-10" db="EMBL/GenBank/DDBJ databases">
        <authorList>
            <person name="Castelo-Branco R."/>
            <person name="Eusebio N."/>
            <person name="Adriana R."/>
            <person name="Vieira A."/>
            <person name="Brugerolle De Fraissinette N."/>
            <person name="Rezende De Castro R."/>
            <person name="Schneider M.P."/>
            <person name="Vasconcelos V."/>
            <person name="Leao P.N."/>
        </authorList>
    </citation>
    <scope>NUCLEOTIDE SEQUENCE</scope>
    <source>
        <strain evidence="2">LEGE 11479</strain>
    </source>
</reference>
<keyword evidence="2" id="KW-0540">Nuclease</keyword>
<dbReference type="GO" id="GO:0004519">
    <property type="term" value="F:endonuclease activity"/>
    <property type="evidence" value="ECO:0007669"/>
    <property type="project" value="UniProtKB-KW"/>
</dbReference>
<evidence type="ECO:0000313" key="3">
    <source>
        <dbReference type="Proteomes" id="UP000615026"/>
    </source>
</evidence>
<dbReference type="InterPro" id="IPR011335">
    <property type="entry name" value="Restrct_endonuc-II-like"/>
</dbReference>
<dbReference type="SUPFAM" id="SSF52980">
    <property type="entry name" value="Restriction endonuclease-like"/>
    <property type="match status" value="1"/>
</dbReference>
<comment type="caution">
    <text evidence="2">The sequence shown here is derived from an EMBL/GenBank/DDBJ whole genome shotgun (WGS) entry which is preliminary data.</text>
</comment>
<dbReference type="RefSeq" id="WP_193993352.1">
    <property type="nucleotide sequence ID" value="NZ_JADEXP010000092.1"/>
</dbReference>
<feature type="domain" description="Putative restriction endonuclease" evidence="1">
    <location>
        <begin position="24"/>
        <end position="174"/>
    </location>
</feature>
<dbReference type="Gene3D" id="3.90.1570.10">
    <property type="entry name" value="tt1808, chain A"/>
    <property type="match status" value="1"/>
</dbReference>
<organism evidence="2 3">
    <name type="scientific">Leptolyngbya cf. ectocarpi LEGE 11479</name>
    <dbReference type="NCBI Taxonomy" id="1828722"/>
    <lineage>
        <taxon>Bacteria</taxon>
        <taxon>Bacillati</taxon>
        <taxon>Cyanobacteriota</taxon>
        <taxon>Cyanophyceae</taxon>
        <taxon>Leptolyngbyales</taxon>
        <taxon>Leptolyngbyaceae</taxon>
        <taxon>Leptolyngbya group</taxon>
        <taxon>Leptolyngbya</taxon>
    </lineage>
</organism>
<dbReference type="PANTHER" id="PTHR47152">
    <property type="entry name" value="SLR2084 PROTEIN-RELATED"/>
    <property type="match status" value="1"/>
</dbReference>
<proteinExistence type="predicted"/>
<sequence length="211" mass="24036">MVSTLPPAATRSGEQRVLLGNVSWQSYEQILTALGERRSTRLTYFNGCLEIMTPLEEHEGSSSRIDQFINVVTEEMNQDLKSLQSTRLNKPELLASAEPDQCYYISNEQLVRGKTVNLAVDPPPDLVVEVDITHTDIDKNALYAAMGVPEFWRYDGQVLRIYQLREGEYQETQTSLAFPAIAKDLLYQFLQDCNEQGETASKRQLRDRLND</sequence>
<evidence type="ECO:0000313" key="2">
    <source>
        <dbReference type="EMBL" id="MBE9067386.1"/>
    </source>
</evidence>
<keyword evidence="2" id="KW-0255">Endonuclease</keyword>
<name>A0A929F611_LEPEC</name>
<evidence type="ECO:0000259" key="1">
    <source>
        <dbReference type="Pfam" id="PF05685"/>
    </source>
</evidence>
<protein>
    <submittedName>
        <fullName evidence="2">Uma2 family endonuclease</fullName>
    </submittedName>
</protein>
<dbReference type="CDD" id="cd06260">
    <property type="entry name" value="DUF820-like"/>
    <property type="match status" value="1"/>
</dbReference>